<name>A0A0G0PMH6_9BACT</name>
<dbReference type="GO" id="GO:0016616">
    <property type="term" value="F:oxidoreductase activity, acting on the CH-OH group of donors, NAD or NADP as acceptor"/>
    <property type="evidence" value="ECO:0007669"/>
    <property type="project" value="InterPro"/>
</dbReference>
<dbReference type="EMBL" id="LBVO01000004">
    <property type="protein sequence ID" value="KKQ90516.1"/>
    <property type="molecule type" value="Genomic_DNA"/>
</dbReference>
<accession>A0A0G0PMH6</accession>
<sequence>MIEFKPKIGIIGYGFVGQALAYGFSTAELHIYDKYKEGFESMKEVADQSEFIFICLPTPIKSDESGIDLSIINDTMTKLTKFTNGKQKFIILKSTIIPGTTMGFIKKYPKSLFAFCPEFLTESNYMQDFVNADRTIIGATNDEVSRRIVALFTHVWA</sequence>
<dbReference type="InterPro" id="IPR036291">
    <property type="entry name" value="NAD(P)-bd_dom_sf"/>
</dbReference>
<dbReference type="GO" id="GO:0051287">
    <property type="term" value="F:NAD binding"/>
    <property type="evidence" value="ECO:0007669"/>
    <property type="project" value="InterPro"/>
</dbReference>
<dbReference type="InterPro" id="IPR001732">
    <property type="entry name" value="UDP-Glc/GDP-Man_DH_N"/>
</dbReference>
<dbReference type="Pfam" id="PF03721">
    <property type="entry name" value="UDPG_MGDP_dh_N"/>
    <property type="match status" value="1"/>
</dbReference>
<gene>
    <name evidence="2" type="ORF">UT11_C0004G0018</name>
</gene>
<proteinExistence type="predicted"/>
<protein>
    <submittedName>
        <fullName evidence="2">Nucleotide sugar dehydrogenase</fullName>
    </submittedName>
</protein>
<evidence type="ECO:0000313" key="3">
    <source>
        <dbReference type="Proteomes" id="UP000033934"/>
    </source>
</evidence>
<evidence type="ECO:0000259" key="1">
    <source>
        <dbReference type="Pfam" id="PF03721"/>
    </source>
</evidence>
<dbReference type="PANTHER" id="PTHR43750">
    <property type="entry name" value="UDP-GLUCOSE 6-DEHYDROGENASE TUAD"/>
    <property type="match status" value="1"/>
</dbReference>
<evidence type="ECO:0000313" key="2">
    <source>
        <dbReference type="EMBL" id="KKQ90516.1"/>
    </source>
</evidence>
<dbReference type="Gene3D" id="3.40.50.720">
    <property type="entry name" value="NAD(P)-binding Rossmann-like Domain"/>
    <property type="match status" value="1"/>
</dbReference>
<dbReference type="PANTHER" id="PTHR43750:SF3">
    <property type="entry name" value="UDP-GLUCOSE 6-DEHYDROGENASE TUAD"/>
    <property type="match status" value="1"/>
</dbReference>
<feature type="domain" description="UDP-glucose/GDP-mannose dehydrogenase N-terminal" evidence="1">
    <location>
        <begin position="37"/>
        <end position="146"/>
    </location>
</feature>
<dbReference type="SUPFAM" id="SSF51735">
    <property type="entry name" value="NAD(P)-binding Rossmann-fold domains"/>
    <property type="match status" value="1"/>
</dbReference>
<reference evidence="2 3" key="1">
    <citation type="journal article" date="2015" name="Nature">
        <title>rRNA introns, odd ribosomes, and small enigmatic genomes across a large radiation of phyla.</title>
        <authorList>
            <person name="Brown C.T."/>
            <person name="Hug L.A."/>
            <person name="Thomas B.C."/>
            <person name="Sharon I."/>
            <person name="Castelle C.J."/>
            <person name="Singh A."/>
            <person name="Wilkins M.J."/>
            <person name="Williams K.H."/>
            <person name="Banfield J.F."/>
        </authorList>
    </citation>
    <scope>NUCLEOTIDE SEQUENCE [LARGE SCALE GENOMIC DNA]</scope>
</reference>
<organism evidence="2 3">
    <name type="scientific">Berkelbacteria bacterium GW2011_GWA2_38_9</name>
    <dbReference type="NCBI Taxonomy" id="1618334"/>
    <lineage>
        <taxon>Bacteria</taxon>
        <taxon>Candidatus Berkelbacteria</taxon>
    </lineage>
</organism>
<dbReference type="Proteomes" id="UP000033934">
    <property type="component" value="Unassembled WGS sequence"/>
</dbReference>
<comment type="caution">
    <text evidence="2">The sequence shown here is derived from an EMBL/GenBank/DDBJ whole genome shotgun (WGS) entry which is preliminary data.</text>
</comment>
<dbReference type="AlphaFoldDB" id="A0A0G0PMH6"/>